<dbReference type="VEuPathDB" id="VectorBase:MDOMA2_017441"/>
<dbReference type="VEuPathDB" id="VectorBase:MDOMA2_000786"/>
<dbReference type="InterPro" id="IPR000408">
    <property type="entry name" value="Reg_chr_condens"/>
</dbReference>
<keyword evidence="4" id="KW-0675">Receptor</keyword>
<dbReference type="Pfam" id="PF00415">
    <property type="entry name" value="RCC1"/>
    <property type="match status" value="2"/>
</dbReference>
<dbReference type="GeneID" id="101891016"/>
<reference evidence="5" key="2">
    <citation type="submission" date="2025-05" db="UniProtKB">
        <authorList>
            <consortium name="RefSeq"/>
        </authorList>
    </citation>
    <scope>IDENTIFICATION</scope>
    <source>
        <strain evidence="4 5">Aabys</strain>
        <tissue evidence="5">Whole body</tissue>
    </source>
</reference>
<dbReference type="PANTHER" id="PTHR46849:SF1">
    <property type="entry name" value="RCC1 DOMAIN-CONTAINING PROTEIN 1"/>
    <property type="match status" value="1"/>
</dbReference>
<accession>A0A1I8MYC4</accession>
<evidence type="ECO:0000256" key="1">
    <source>
        <dbReference type="PROSITE-ProRule" id="PRU00235"/>
    </source>
</evidence>
<dbReference type="KEGG" id="mde:101891016"/>
<evidence type="ECO:0000313" key="2">
    <source>
        <dbReference type="EnsemblMetazoa" id="MDOA009678-PA"/>
    </source>
</evidence>
<feature type="repeat" description="RCC1" evidence="1">
    <location>
        <begin position="334"/>
        <end position="387"/>
    </location>
</feature>
<dbReference type="VEuPathDB" id="VectorBase:MDOA009678"/>
<dbReference type="RefSeq" id="XP_005186296.1">
    <property type="nucleotide sequence ID" value="XM_005186239.3"/>
</dbReference>
<dbReference type="PROSITE" id="PS50012">
    <property type="entry name" value="RCC1_3"/>
    <property type="match status" value="3"/>
</dbReference>
<feature type="repeat" description="RCC1" evidence="1">
    <location>
        <begin position="265"/>
        <end position="333"/>
    </location>
</feature>
<sequence>MEGGTESIACNYNVDHLATSDIKHNEKRWLACGFNQFGQLSKFHDERIIRYFKEIDVRATHLISSWSYVAAANGCSLQIRGLINSRTKSEKLIKAENEIKCLAGCDRYCLILLNNGTVYKYGIQCEDGLKEVIFQSNESFTPKNKSIFGKTTSACASKVKIEKIACGNNIMIALGLSNEVFTGTTQVHCFPKHVRSKQLVCGFEHALMLTHNGDIYAWGNGLRGQLGLGVIGVEEKPVLIEAIAGIKIICIAAAGWHSAAISAFGDIYTWGFNSNGQLGIKMYKNCTIKEPAIYVVPQVVDIMELTCCDNKEQDCFPTKIATGARHTMVEMNCGAVYAAGWNAYGQLGLPNNELYTDHFQYVLKFKNCKDNVEIVSGSWNTLIGTRESSKREINENI</sequence>
<dbReference type="PANTHER" id="PTHR46849">
    <property type="entry name" value="RCC1 DOMAIN-CONTAINING PROTEIN 1"/>
    <property type="match status" value="1"/>
</dbReference>
<evidence type="ECO:0000313" key="3">
    <source>
        <dbReference type="Proteomes" id="UP001652621"/>
    </source>
</evidence>
<name>A0A1I8MYC4_MUSDO</name>
<dbReference type="Proteomes" id="UP001652621">
    <property type="component" value="Unplaced"/>
</dbReference>
<feature type="repeat" description="RCC1" evidence="1">
    <location>
        <begin position="213"/>
        <end position="264"/>
    </location>
</feature>
<dbReference type="RefSeq" id="XP_058982539.1">
    <property type="nucleotide sequence ID" value="XM_059126556.1"/>
</dbReference>
<evidence type="ECO:0000313" key="5">
    <source>
        <dbReference type="RefSeq" id="XP_058982539.1"/>
    </source>
</evidence>
<dbReference type="InterPro" id="IPR009091">
    <property type="entry name" value="RCC1/BLIP-II"/>
</dbReference>
<dbReference type="STRING" id="7370.A0A1I8MYC4"/>
<proteinExistence type="predicted"/>
<keyword evidence="3" id="KW-1185">Reference proteome</keyword>
<dbReference type="SUPFAM" id="SSF50985">
    <property type="entry name" value="RCC1/BLIP-II"/>
    <property type="match status" value="1"/>
</dbReference>
<dbReference type="eggNOG" id="KOG1426">
    <property type="taxonomic scope" value="Eukaryota"/>
</dbReference>
<dbReference type="Gene3D" id="2.130.10.30">
    <property type="entry name" value="Regulator of chromosome condensation 1/beta-lactamase-inhibitor protein II"/>
    <property type="match status" value="1"/>
</dbReference>
<dbReference type="InterPro" id="IPR052830">
    <property type="entry name" value="RCC1_domain-containing"/>
</dbReference>
<evidence type="ECO:0000313" key="4">
    <source>
        <dbReference type="RefSeq" id="XP_005186296.1"/>
    </source>
</evidence>
<protein>
    <submittedName>
        <fullName evidence="4">Ultraviolet-B receptor UVR8</fullName>
    </submittedName>
    <submittedName>
        <fullName evidence="5">Uncharacterized protein LOC131804143</fullName>
    </submittedName>
</protein>
<reference evidence="2" key="1">
    <citation type="submission" date="2020-05" db="UniProtKB">
        <authorList>
            <consortium name="EnsemblMetazoa"/>
        </authorList>
    </citation>
    <scope>IDENTIFICATION</scope>
    <source>
        <strain evidence="2">Aabys</strain>
    </source>
</reference>
<organism evidence="2">
    <name type="scientific">Musca domestica</name>
    <name type="common">House fly</name>
    <dbReference type="NCBI Taxonomy" id="7370"/>
    <lineage>
        <taxon>Eukaryota</taxon>
        <taxon>Metazoa</taxon>
        <taxon>Ecdysozoa</taxon>
        <taxon>Arthropoda</taxon>
        <taxon>Hexapoda</taxon>
        <taxon>Insecta</taxon>
        <taxon>Pterygota</taxon>
        <taxon>Neoptera</taxon>
        <taxon>Endopterygota</taxon>
        <taxon>Diptera</taxon>
        <taxon>Brachycera</taxon>
        <taxon>Muscomorpha</taxon>
        <taxon>Muscoidea</taxon>
        <taxon>Muscidae</taxon>
        <taxon>Musca</taxon>
    </lineage>
</organism>
<dbReference type="AlphaFoldDB" id="A0A1I8MYC4"/>
<dbReference type="OrthoDB" id="5370059at2759"/>
<gene>
    <name evidence="2" type="primary">101891016</name>
    <name evidence="4" type="synonym">LOC101891016</name>
    <name evidence="5" type="synonym">LOC131804143</name>
</gene>
<dbReference type="PRINTS" id="PR00633">
    <property type="entry name" value="RCCNDNSATION"/>
</dbReference>
<dbReference type="EnsemblMetazoa" id="MDOA009678-RA">
    <property type="protein sequence ID" value="MDOA009678-PA"/>
    <property type="gene ID" value="MDOA009678"/>
</dbReference>